<dbReference type="KEGG" id="nmv:NITMOv2_1898"/>
<dbReference type="OrthoDB" id="581532at2"/>
<keyword evidence="2" id="KW-1185">Reference proteome</keyword>
<dbReference type="PATRIC" id="fig|42253.5.peg.1869"/>
<gene>
    <name evidence="1" type="ORF">NITMOv2_1898</name>
</gene>
<protein>
    <recommendedName>
        <fullName evidence="3">PilZ domain-containing protein</fullName>
    </recommendedName>
</protein>
<dbReference type="AlphaFoldDB" id="A0A0K2GBJ3"/>
<accession>A0A0K2GBJ3</accession>
<dbReference type="SUPFAM" id="SSF141371">
    <property type="entry name" value="PilZ domain-like"/>
    <property type="match status" value="1"/>
</dbReference>
<name>A0A0K2GBJ3_NITMO</name>
<dbReference type="RefSeq" id="WP_053379503.1">
    <property type="nucleotide sequence ID" value="NZ_CP011801.1"/>
</dbReference>
<proteinExistence type="predicted"/>
<dbReference type="EMBL" id="CP011801">
    <property type="protein sequence ID" value="ALA58318.1"/>
    <property type="molecule type" value="Genomic_DNA"/>
</dbReference>
<evidence type="ECO:0000313" key="1">
    <source>
        <dbReference type="EMBL" id="ALA58318.1"/>
    </source>
</evidence>
<dbReference type="Gene3D" id="2.40.10.220">
    <property type="entry name" value="predicted glycosyltransferase like domains"/>
    <property type="match status" value="1"/>
</dbReference>
<sequence>MTNRIHPMRRHSRFPVRWPVVYGDDEFVSEGTVLDVTHIGWRIAGSMLVSPGMRLTLQLQIPGKTDPVRVERAAVLWVRQFEFAIEVEEMAPADQAWLTDFLEEKLGLAWQTRAGQRPPSSRVEPADMKACTAHQRTGPADMLEPEPLAASYRLMQEIGRQSAQRLFQAMESIKAQRARTGRDIVAEN</sequence>
<evidence type="ECO:0008006" key="3">
    <source>
        <dbReference type="Google" id="ProtNLM"/>
    </source>
</evidence>
<dbReference type="Proteomes" id="UP000069205">
    <property type="component" value="Chromosome"/>
</dbReference>
<organism evidence="1 2">
    <name type="scientific">Nitrospira moscoviensis</name>
    <dbReference type="NCBI Taxonomy" id="42253"/>
    <lineage>
        <taxon>Bacteria</taxon>
        <taxon>Pseudomonadati</taxon>
        <taxon>Nitrospirota</taxon>
        <taxon>Nitrospiria</taxon>
        <taxon>Nitrospirales</taxon>
        <taxon>Nitrospiraceae</taxon>
        <taxon>Nitrospira</taxon>
    </lineage>
</organism>
<evidence type="ECO:0000313" key="2">
    <source>
        <dbReference type="Proteomes" id="UP000069205"/>
    </source>
</evidence>
<reference evidence="1 2" key="1">
    <citation type="journal article" date="2015" name="Proc. Natl. Acad. Sci. U.S.A.">
        <title>Expanded metabolic versatility of ubiquitous nitrite-oxidizing bacteria from the genus Nitrospira.</title>
        <authorList>
            <person name="Koch H."/>
            <person name="Lucker S."/>
            <person name="Albertsen M."/>
            <person name="Kitzinger K."/>
            <person name="Herbold C."/>
            <person name="Spieck E."/>
            <person name="Nielsen P.H."/>
            <person name="Wagner M."/>
            <person name="Daims H."/>
        </authorList>
    </citation>
    <scope>NUCLEOTIDE SEQUENCE [LARGE SCALE GENOMIC DNA]</scope>
    <source>
        <strain evidence="1 2">NSP M-1</strain>
    </source>
</reference>